<dbReference type="Proteomes" id="UP000285092">
    <property type="component" value="Unassembled WGS sequence"/>
</dbReference>
<reference evidence="1 2" key="1">
    <citation type="submission" date="2018-08" db="EMBL/GenBank/DDBJ databases">
        <title>Altererythrobacter sp.Ery1 and Ery12, the genome sequencing of novel strains in genus Alterythrobacter.</title>
        <authorList>
            <person name="Cheng H."/>
            <person name="Wu Y.-H."/>
            <person name="Fang C."/>
            <person name="Xu X.-W."/>
        </authorList>
    </citation>
    <scope>NUCLEOTIDE SEQUENCE [LARGE SCALE GENOMIC DNA]</scope>
    <source>
        <strain evidence="1 2">Ery1</strain>
    </source>
</reference>
<sequence>MPSLHLLRDHTLADIPAHLRRAADRAEEDPLQAAILLTVDEDGEVETYGWGRTDAPQTLATLHIAAHKLTRSMADGEL</sequence>
<comment type="caution">
    <text evidence="1">The sequence shown here is derived from an EMBL/GenBank/DDBJ whole genome shotgun (WGS) entry which is preliminary data.</text>
</comment>
<organism evidence="1 2">
    <name type="scientific">Pelagerythrobacter aerophilus</name>
    <dbReference type="NCBI Taxonomy" id="2306995"/>
    <lineage>
        <taxon>Bacteria</taxon>
        <taxon>Pseudomonadati</taxon>
        <taxon>Pseudomonadota</taxon>
        <taxon>Alphaproteobacteria</taxon>
        <taxon>Sphingomonadales</taxon>
        <taxon>Erythrobacteraceae</taxon>
        <taxon>Pelagerythrobacter</taxon>
    </lineage>
</organism>
<proteinExistence type="predicted"/>
<name>A0A418NJU3_9SPHN</name>
<dbReference type="EMBL" id="QXFK01000014">
    <property type="protein sequence ID" value="RIV79565.1"/>
    <property type="molecule type" value="Genomic_DNA"/>
</dbReference>
<gene>
    <name evidence="1" type="ORF">D2V04_06235</name>
</gene>
<evidence type="ECO:0000313" key="1">
    <source>
        <dbReference type="EMBL" id="RIV79565.1"/>
    </source>
</evidence>
<keyword evidence="2" id="KW-1185">Reference proteome</keyword>
<evidence type="ECO:0000313" key="2">
    <source>
        <dbReference type="Proteomes" id="UP000285092"/>
    </source>
</evidence>
<protein>
    <submittedName>
        <fullName evidence="1">Uncharacterized protein</fullName>
    </submittedName>
</protein>
<dbReference type="RefSeq" id="WP_119512397.1">
    <property type="nucleotide sequence ID" value="NZ_QXFK01000014.1"/>
</dbReference>
<dbReference type="AlphaFoldDB" id="A0A418NJU3"/>
<accession>A0A418NJU3</accession>